<comment type="subunit">
    <text evidence="12">Homotetramer.</text>
</comment>
<evidence type="ECO:0000259" key="15">
    <source>
        <dbReference type="Pfam" id="PF18913"/>
    </source>
</evidence>
<protein>
    <recommendedName>
        <fullName evidence="10 12">Fructose-1,6-bisphosphatase class 1</fullName>
        <shortName evidence="12">FBPase class 1</shortName>
        <ecNumber evidence="3 12">3.1.3.11</ecNumber>
    </recommendedName>
    <alternativeName>
        <fullName evidence="11 12">D-fructose-1,6-bisphosphate 1-phosphohydrolase class 1</fullName>
    </alternativeName>
</protein>
<evidence type="ECO:0000256" key="6">
    <source>
        <dbReference type="ARBA" id="ARBA00022801"/>
    </source>
</evidence>
<proteinExistence type="inferred from homology"/>
<comment type="catalytic activity">
    <reaction evidence="1 12">
        <text>beta-D-fructose 1,6-bisphosphate + H2O = beta-D-fructose 6-phosphate + phosphate</text>
        <dbReference type="Rhea" id="RHEA:11064"/>
        <dbReference type="ChEBI" id="CHEBI:15377"/>
        <dbReference type="ChEBI" id="CHEBI:32966"/>
        <dbReference type="ChEBI" id="CHEBI:43474"/>
        <dbReference type="ChEBI" id="CHEBI:57634"/>
        <dbReference type="EC" id="3.1.3.11"/>
    </reaction>
</comment>
<dbReference type="GO" id="GO:0006094">
    <property type="term" value="P:gluconeogenesis"/>
    <property type="evidence" value="ECO:0007669"/>
    <property type="project" value="UniProtKB-UniRule"/>
</dbReference>
<evidence type="ECO:0000256" key="9">
    <source>
        <dbReference type="ARBA" id="ARBA00024331"/>
    </source>
</evidence>
<evidence type="ECO:0000256" key="4">
    <source>
        <dbReference type="ARBA" id="ARBA00022490"/>
    </source>
</evidence>
<keyword evidence="6 12" id="KW-0378">Hydrolase</keyword>
<dbReference type="InterPro" id="IPR044015">
    <property type="entry name" value="FBPase_C_dom"/>
</dbReference>
<feature type="binding site" evidence="12">
    <location>
        <position position="135"/>
    </location>
    <ligand>
        <name>Mg(2+)</name>
        <dbReference type="ChEBI" id="CHEBI:18420"/>
        <label>2</label>
    </ligand>
</feature>
<dbReference type="PANTHER" id="PTHR11556">
    <property type="entry name" value="FRUCTOSE-1,6-BISPHOSPHATASE-RELATED"/>
    <property type="match status" value="1"/>
</dbReference>
<keyword evidence="7 12" id="KW-0460">Magnesium</keyword>
<reference evidence="16 17" key="1">
    <citation type="submission" date="2019-02" db="EMBL/GenBank/DDBJ databases">
        <title>Deep-cultivation of Planctomycetes and their phenomic and genomic characterization uncovers novel biology.</title>
        <authorList>
            <person name="Wiegand S."/>
            <person name="Jogler M."/>
            <person name="Boedeker C."/>
            <person name="Pinto D."/>
            <person name="Vollmers J."/>
            <person name="Rivas-Marin E."/>
            <person name="Kohn T."/>
            <person name="Peeters S.H."/>
            <person name="Heuer A."/>
            <person name="Rast P."/>
            <person name="Oberbeckmann S."/>
            <person name="Bunk B."/>
            <person name="Jeske O."/>
            <person name="Meyerdierks A."/>
            <person name="Storesund J.E."/>
            <person name="Kallscheuer N."/>
            <person name="Luecker S."/>
            <person name="Lage O.M."/>
            <person name="Pohl T."/>
            <person name="Merkel B.J."/>
            <person name="Hornburger P."/>
            <person name="Mueller R.-W."/>
            <person name="Bruemmer F."/>
            <person name="Labrenz M."/>
            <person name="Spormann A.M."/>
            <person name="Op den Camp H."/>
            <person name="Overmann J."/>
            <person name="Amann R."/>
            <person name="Jetten M.S.M."/>
            <person name="Mascher T."/>
            <person name="Medema M.H."/>
            <person name="Devos D.P."/>
            <person name="Kaster A.-K."/>
            <person name="Ovreas L."/>
            <person name="Rohde M."/>
            <person name="Galperin M.Y."/>
            <person name="Jogler C."/>
        </authorList>
    </citation>
    <scope>NUCLEOTIDE SEQUENCE [LARGE SCALE GENOMIC DNA]</scope>
    <source>
        <strain evidence="16 17">Pan189</strain>
    </source>
</reference>
<comment type="similarity">
    <text evidence="2 12 13">Belongs to the FBPase class 1 family.</text>
</comment>
<feature type="binding site" evidence="12">
    <location>
        <position position="110"/>
    </location>
    <ligand>
        <name>Mg(2+)</name>
        <dbReference type="ChEBI" id="CHEBI:18420"/>
        <label>1</label>
    </ligand>
</feature>
<dbReference type="Pfam" id="PF00316">
    <property type="entry name" value="FBPase"/>
    <property type="match status" value="1"/>
</dbReference>
<feature type="binding site" evidence="12">
    <location>
        <position position="132"/>
    </location>
    <ligand>
        <name>Mg(2+)</name>
        <dbReference type="ChEBI" id="CHEBI:18420"/>
        <label>2</label>
    </ligand>
</feature>
<evidence type="ECO:0000256" key="2">
    <source>
        <dbReference type="ARBA" id="ARBA00010941"/>
    </source>
</evidence>
<evidence type="ECO:0000256" key="10">
    <source>
        <dbReference type="ARBA" id="ARBA00072069"/>
    </source>
</evidence>
<evidence type="ECO:0000256" key="3">
    <source>
        <dbReference type="ARBA" id="ARBA00013093"/>
    </source>
</evidence>
<feature type="binding site" evidence="12">
    <location>
        <position position="296"/>
    </location>
    <ligand>
        <name>Mg(2+)</name>
        <dbReference type="ChEBI" id="CHEBI:18420"/>
        <label>2</label>
    </ligand>
</feature>
<dbReference type="GO" id="GO:0030388">
    <property type="term" value="P:fructose 1,6-bisphosphate metabolic process"/>
    <property type="evidence" value="ECO:0007669"/>
    <property type="project" value="TreeGrafter"/>
</dbReference>
<dbReference type="SUPFAM" id="SSF56655">
    <property type="entry name" value="Carbohydrate phosphatase"/>
    <property type="match status" value="1"/>
</dbReference>
<dbReference type="PRINTS" id="PR00115">
    <property type="entry name" value="F16BPHPHTASE"/>
</dbReference>
<dbReference type="OrthoDB" id="9806756at2"/>
<dbReference type="PANTHER" id="PTHR11556:SF35">
    <property type="entry name" value="SEDOHEPTULOSE-1,7-BISPHOSPHATASE, CHLOROPLASTIC"/>
    <property type="match status" value="1"/>
</dbReference>
<dbReference type="PIRSF" id="PIRSF000904">
    <property type="entry name" value="FBPtase_SBPase"/>
    <property type="match status" value="1"/>
</dbReference>
<feature type="domain" description="Fructose-1-6-bisphosphatase class I N-terminal" evidence="14">
    <location>
        <begin position="24"/>
        <end position="215"/>
    </location>
</feature>
<dbReference type="GO" id="GO:0000287">
    <property type="term" value="F:magnesium ion binding"/>
    <property type="evidence" value="ECO:0007669"/>
    <property type="project" value="UniProtKB-UniRule"/>
</dbReference>
<dbReference type="GO" id="GO:0042132">
    <property type="term" value="F:fructose 1,6-bisphosphate 1-phosphatase activity"/>
    <property type="evidence" value="ECO:0007669"/>
    <property type="project" value="UniProtKB-UniRule"/>
</dbReference>
<comment type="caution">
    <text evidence="12">Lacks conserved residue(s) required for the propagation of feature annotation.</text>
</comment>
<dbReference type="GO" id="GO:0005829">
    <property type="term" value="C:cytosol"/>
    <property type="evidence" value="ECO:0007669"/>
    <property type="project" value="TreeGrafter"/>
</dbReference>
<feature type="domain" description="Fructose-1-6-bisphosphatase class 1 C-terminal" evidence="15">
    <location>
        <begin position="219"/>
        <end position="346"/>
    </location>
</feature>
<keyword evidence="4 12" id="KW-0963">Cytoplasm</keyword>
<evidence type="ECO:0000256" key="13">
    <source>
        <dbReference type="RuleBase" id="RU000508"/>
    </source>
</evidence>
<dbReference type="CDD" id="cd00354">
    <property type="entry name" value="FBPase"/>
    <property type="match status" value="1"/>
</dbReference>
<dbReference type="KEGG" id="svp:Pan189_06460"/>
<keyword evidence="17" id="KW-1185">Reference proteome</keyword>
<accession>A0A517QXJ0</accession>
<dbReference type="AlphaFoldDB" id="A0A517QXJ0"/>
<dbReference type="PIRSF" id="PIRSF500210">
    <property type="entry name" value="FBPtase"/>
    <property type="match status" value="1"/>
</dbReference>
<dbReference type="EC" id="3.1.3.11" evidence="3 12"/>
<comment type="subcellular location">
    <subcellularLocation>
        <location evidence="12">Cytoplasm</location>
    </subcellularLocation>
</comment>
<evidence type="ECO:0000313" key="16">
    <source>
        <dbReference type="EMBL" id="QDT36290.1"/>
    </source>
</evidence>
<feature type="binding site" evidence="12">
    <location>
        <position position="260"/>
    </location>
    <ligand>
        <name>substrate</name>
    </ligand>
</feature>
<feature type="binding site" evidence="12">
    <location>
        <position position="229"/>
    </location>
    <ligand>
        <name>substrate</name>
    </ligand>
</feature>
<keyword evidence="5 12" id="KW-0479">Metal-binding</keyword>
<evidence type="ECO:0000256" key="1">
    <source>
        <dbReference type="ARBA" id="ARBA00001273"/>
    </source>
</evidence>
<sequence>MSQNTTSPNYRPESTPLADRGFVTVQQHILSEQTRFPGASGEFSWLLSGITLATKLIANKVRLAGLNDMTGRAGAVNVQGEQQQKLDVYADGVLAECLAFRESIGMLVSEESEHPLVLREDASKSKYAVVFDPLDGSSNIDVGVSVGTTFSVFHKPDDPATANDPAKWALQAGSKQVAAGYVVYGSSTILVYSVGNGVHGFTLDPSIGAFLLSHENMQMPQQGRYYSTNEAYRDRFPPHYGEYIDMLRRGELGYKYSSRYIGSLVADFHRTLLRGGVFLYPPTTEQPDGKLRLLYEANTIAFLAEQAGGVALSGDERTVDIVPTDIHQRVPLVVGSKMEMDAYQRMASGG</sequence>
<comment type="cofactor">
    <cofactor evidence="12">
        <name>Mg(2+)</name>
        <dbReference type="ChEBI" id="CHEBI:18420"/>
    </cofactor>
    <text evidence="12">Binds 2 magnesium ions per subunit.</text>
</comment>
<dbReference type="GO" id="GO:0006002">
    <property type="term" value="P:fructose 6-phosphate metabolic process"/>
    <property type="evidence" value="ECO:0007669"/>
    <property type="project" value="TreeGrafter"/>
</dbReference>
<keyword evidence="8 12" id="KW-0119">Carbohydrate metabolism</keyword>
<name>A0A517QXJ0_9PLAN</name>
<dbReference type="EMBL" id="CP036268">
    <property type="protein sequence ID" value="QDT36290.1"/>
    <property type="molecule type" value="Genomic_DNA"/>
</dbReference>
<evidence type="ECO:0000259" key="14">
    <source>
        <dbReference type="Pfam" id="PF00316"/>
    </source>
</evidence>
<dbReference type="Gene3D" id="3.40.190.80">
    <property type="match status" value="1"/>
</dbReference>
<evidence type="ECO:0000256" key="12">
    <source>
        <dbReference type="HAMAP-Rule" id="MF_01855"/>
    </source>
</evidence>
<dbReference type="GO" id="GO:0005986">
    <property type="term" value="P:sucrose biosynthetic process"/>
    <property type="evidence" value="ECO:0007669"/>
    <property type="project" value="TreeGrafter"/>
</dbReference>
<feature type="binding site" evidence="12">
    <location>
        <position position="290"/>
    </location>
    <ligand>
        <name>substrate</name>
    </ligand>
</feature>
<comment type="pathway">
    <text evidence="9">Carbohydrate biosynthesis.</text>
</comment>
<feature type="binding site" evidence="12">
    <location>
        <begin position="135"/>
        <end position="138"/>
    </location>
    <ligand>
        <name>substrate</name>
    </ligand>
</feature>
<dbReference type="GO" id="GO:0006000">
    <property type="term" value="P:fructose metabolic process"/>
    <property type="evidence" value="ECO:0007669"/>
    <property type="project" value="TreeGrafter"/>
</dbReference>
<evidence type="ECO:0000313" key="17">
    <source>
        <dbReference type="Proteomes" id="UP000317318"/>
    </source>
</evidence>
<feature type="binding site" evidence="12">
    <location>
        <position position="132"/>
    </location>
    <ligand>
        <name>Mg(2+)</name>
        <dbReference type="ChEBI" id="CHEBI:18420"/>
        <label>1</label>
    </ligand>
</feature>
<feature type="binding site" evidence="12">
    <location>
        <position position="134"/>
    </location>
    <ligand>
        <name>Mg(2+)</name>
        <dbReference type="ChEBI" id="CHEBI:18420"/>
        <label>1</label>
    </ligand>
</feature>
<organism evidence="16 17">
    <name type="scientific">Stratiformator vulcanicus</name>
    <dbReference type="NCBI Taxonomy" id="2527980"/>
    <lineage>
        <taxon>Bacteria</taxon>
        <taxon>Pseudomonadati</taxon>
        <taxon>Planctomycetota</taxon>
        <taxon>Planctomycetia</taxon>
        <taxon>Planctomycetales</taxon>
        <taxon>Planctomycetaceae</taxon>
        <taxon>Stratiformator</taxon>
    </lineage>
</organism>
<dbReference type="Pfam" id="PF18913">
    <property type="entry name" value="FBPase_C"/>
    <property type="match status" value="1"/>
</dbReference>
<dbReference type="InterPro" id="IPR000146">
    <property type="entry name" value="FBPase_class-1"/>
</dbReference>
<evidence type="ECO:0000256" key="5">
    <source>
        <dbReference type="ARBA" id="ARBA00022723"/>
    </source>
</evidence>
<dbReference type="FunFam" id="3.30.540.10:FF:000002">
    <property type="entry name" value="Fructose-1,6-bisphosphatase class 1"/>
    <property type="match status" value="1"/>
</dbReference>
<evidence type="ECO:0000256" key="11">
    <source>
        <dbReference type="ARBA" id="ARBA00081210"/>
    </source>
</evidence>
<dbReference type="InterPro" id="IPR033391">
    <property type="entry name" value="FBPase_N"/>
</dbReference>
<dbReference type="Proteomes" id="UP000317318">
    <property type="component" value="Chromosome"/>
</dbReference>
<dbReference type="RefSeq" id="WP_145362502.1">
    <property type="nucleotide sequence ID" value="NZ_CP036268.1"/>
</dbReference>
<dbReference type="HAMAP" id="MF_01855">
    <property type="entry name" value="FBPase_class1"/>
    <property type="match status" value="1"/>
</dbReference>
<dbReference type="Gene3D" id="3.30.540.10">
    <property type="entry name" value="Fructose-1,6-Bisphosphatase, subunit A, domain 1"/>
    <property type="match status" value="1"/>
</dbReference>
<dbReference type="NCBIfam" id="NF006778">
    <property type="entry name" value="PRK09293.1-1"/>
    <property type="match status" value="1"/>
</dbReference>
<evidence type="ECO:0000256" key="7">
    <source>
        <dbReference type="ARBA" id="ARBA00022842"/>
    </source>
</evidence>
<dbReference type="InterPro" id="IPR028343">
    <property type="entry name" value="FBPtase"/>
</dbReference>
<evidence type="ECO:0000256" key="8">
    <source>
        <dbReference type="ARBA" id="ARBA00023277"/>
    </source>
</evidence>
<gene>
    <name evidence="12 16" type="primary">fbp</name>
    <name evidence="16" type="ORF">Pan189_06460</name>
</gene>